<dbReference type="EMBL" id="JAEUBE010000352">
    <property type="protein sequence ID" value="KAH3664108.1"/>
    <property type="molecule type" value="Genomic_DNA"/>
</dbReference>
<evidence type="ECO:0000313" key="2">
    <source>
        <dbReference type="Proteomes" id="UP000769157"/>
    </source>
</evidence>
<dbReference type="RefSeq" id="XP_046060388.1">
    <property type="nucleotide sequence ID" value="XM_046205942.1"/>
</dbReference>
<evidence type="ECO:0000313" key="1">
    <source>
        <dbReference type="EMBL" id="KAH3664108.1"/>
    </source>
</evidence>
<dbReference type="GeneID" id="70236787"/>
<name>A0A9P8P225_9ASCO</name>
<dbReference type="AlphaFoldDB" id="A0A9P8P225"/>
<proteinExistence type="predicted"/>
<gene>
    <name evidence="1" type="ORF">OGAPHI_004822</name>
</gene>
<dbReference type="Proteomes" id="UP000769157">
    <property type="component" value="Unassembled WGS sequence"/>
</dbReference>
<organism evidence="1 2">
    <name type="scientific">Ogataea philodendri</name>
    <dbReference type="NCBI Taxonomy" id="1378263"/>
    <lineage>
        <taxon>Eukaryota</taxon>
        <taxon>Fungi</taxon>
        <taxon>Dikarya</taxon>
        <taxon>Ascomycota</taxon>
        <taxon>Saccharomycotina</taxon>
        <taxon>Pichiomycetes</taxon>
        <taxon>Pichiales</taxon>
        <taxon>Pichiaceae</taxon>
        <taxon>Ogataea</taxon>
    </lineage>
</organism>
<reference evidence="1" key="2">
    <citation type="submission" date="2021-01" db="EMBL/GenBank/DDBJ databases">
        <authorList>
            <person name="Schikora-Tamarit M.A."/>
        </authorList>
    </citation>
    <scope>NUCLEOTIDE SEQUENCE</scope>
    <source>
        <strain evidence="1">CBS6075</strain>
    </source>
</reference>
<comment type="caution">
    <text evidence="1">The sequence shown here is derived from an EMBL/GenBank/DDBJ whole genome shotgun (WGS) entry which is preliminary data.</text>
</comment>
<accession>A0A9P8P225</accession>
<sequence length="260" mass="29415">MRKNVRVVRSSRWWCNLKNLFRKLAWLGRFVLFLDKVERLDPYFEVFAGACFQHPLLDSGIQIHHQLLWIRRNHNVPNVHISTNMVGQVVEEVIQYSVLEVEDEIPSGEILPTTSPFLLKQEPLCVKIVWSLYSRANGLSRLGHVCFFNALLLVNGVELARRRWVRKFLCLMNNAVALYVLVEHDGFGLVSAECVVEDERKQGAGLHFESAGGQLVSLASSDPLLFGQVFINLILERAAWVIDGYAAVGPSPSLCASREC</sequence>
<protein>
    <submittedName>
        <fullName evidence="1">Uncharacterized protein</fullName>
    </submittedName>
</protein>
<reference evidence="1" key="1">
    <citation type="journal article" date="2021" name="Open Biol.">
        <title>Shared evolutionary footprints suggest mitochondrial oxidative damage underlies multiple complex I losses in fungi.</title>
        <authorList>
            <person name="Schikora-Tamarit M.A."/>
            <person name="Marcet-Houben M."/>
            <person name="Nosek J."/>
            <person name="Gabaldon T."/>
        </authorList>
    </citation>
    <scope>NUCLEOTIDE SEQUENCE</scope>
    <source>
        <strain evidence="1">CBS6075</strain>
    </source>
</reference>
<keyword evidence="2" id="KW-1185">Reference proteome</keyword>